<evidence type="ECO:0000313" key="3">
    <source>
        <dbReference type="EMBL" id="QDT45703.1"/>
    </source>
</evidence>
<proteinExistence type="predicted"/>
<dbReference type="AlphaFoldDB" id="A0A517RP79"/>
<dbReference type="GO" id="GO:0120147">
    <property type="term" value="F:formylglycine-generating oxidase activity"/>
    <property type="evidence" value="ECO:0007669"/>
    <property type="project" value="TreeGrafter"/>
</dbReference>
<reference evidence="3 4" key="1">
    <citation type="submission" date="2019-02" db="EMBL/GenBank/DDBJ databases">
        <title>Deep-cultivation of Planctomycetes and their phenomic and genomic characterization uncovers novel biology.</title>
        <authorList>
            <person name="Wiegand S."/>
            <person name="Jogler M."/>
            <person name="Boedeker C."/>
            <person name="Pinto D."/>
            <person name="Vollmers J."/>
            <person name="Rivas-Marin E."/>
            <person name="Kohn T."/>
            <person name="Peeters S.H."/>
            <person name="Heuer A."/>
            <person name="Rast P."/>
            <person name="Oberbeckmann S."/>
            <person name="Bunk B."/>
            <person name="Jeske O."/>
            <person name="Meyerdierks A."/>
            <person name="Storesund J.E."/>
            <person name="Kallscheuer N."/>
            <person name="Luecker S."/>
            <person name="Lage O.M."/>
            <person name="Pohl T."/>
            <person name="Merkel B.J."/>
            <person name="Hornburger P."/>
            <person name="Mueller R.-W."/>
            <person name="Bruemmer F."/>
            <person name="Labrenz M."/>
            <person name="Spormann A.M."/>
            <person name="Op den Camp H."/>
            <person name="Overmann J."/>
            <person name="Amann R."/>
            <person name="Jetten M.S.M."/>
            <person name="Mascher T."/>
            <person name="Medema M.H."/>
            <person name="Devos D.P."/>
            <person name="Kaster A.-K."/>
            <person name="Ovreas L."/>
            <person name="Rohde M."/>
            <person name="Galperin M.Y."/>
            <person name="Jogler C."/>
        </authorList>
    </citation>
    <scope>NUCLEOTIDE SEQUENCE [LARGE SCALE GENOMIC DNA]</scope>
    <source>
        <strain evidence="3 4">Pan241w</strain>
    </source>
</reference>
<dbReference type="SUPFAM" id="SSF56436">
    <property type="entry name" value="C-type lectin-like"/>
    <property type="match status" value="1"/>
</dbReference>
<gene>
    <name evidence="3" type="primary">pkn1_12</name>
    <name evidence="3" type="ORF">Pan241w_58300</name>
</gene>
<feature type="domain" description="Sulfatase-modifying factor enzyme-like" evidence="1">
    <location>
        <begin position="766"/>
        <end position="1036"/>
    </location>
</feature>
<dbReference type="Pfam" id="PF05729">
    <property type="entry name" value="NACHT"/>
    <property type="match status" value="1"/>
</dbReference>
<dbReference type="PANTHER" id="PTHR23150:SF19">
    <property type="entry name" value="FORMYLGLYCINE-GENERATING ENZYME"/>
    <property type="match status" value="1"/>
</dbReference>
<name>A0A517RP79_9PLAN</name>
<keyword evidence="4" id="KW-1185">Reference proteome</keyword>
<organism evidence="3 4">
    <name type="scientific">Gimesia alba</name>
    <dbReference type="NCBI Taxonomy" id="2527973"/>
    <lineage>
        <taxon>Bacteria</taxon>
        <taxon>Pseudomonadati</taxon>
        <taxon>Planctomycetota</taxon>
        <taxon>Planctomycetia</taxon>
        <taxon>Planctomycetales</taxon>
        <taxon>Planctomycetaceae</taxon>
        <taxon>Gimesia</taxon>
    </lineage>
</organism>
<sequence length="1047" mass="121486">MGKLTLCFNKIVDEQYEWVDAKFTHSGVLEAVKSESRLKFEPRIDDTIDFSPKARTEKVGKLSTGFAALLIFFLEAKIWSLQPADKIQGNANEEQKFSLTAKYLKKLKKTSKKTLSAKFGAGLWQPRFLGCIKNAETNDVRTIVSQITEFDSNNEKRASLNQNLLNPRNLTIQIDGKTTNKKSDIQSIINWIKKSSNLNKEDLEETNEIDAILNRYCKRICDLWDEAYDSKNDDDRIDRFIEPHYGLSPDRPFNKVIGPDANRDDRHQSIYEHVDGTGEEPLFRLLEAPLLCITEDAGCGKTVLSRHLEMKYSTTEWQQQFFEGRPCLAVLWSQHWPGTSKKYGLTVRKALIRRLKELLPDDKHQAKTVVDVALREGRVVLILDSLDQATTKSRRLLDQFLNGGKEVPNCRVIVTSRYYAVFPQSEKIFRDQRWRFARIEPFTRQQQDEYFSDFEEEQRTILNEMVPDWEMLADQLQVPEVLRLVREQVERHILGKPVEPFRRRGDLYWTAAKRMLQRALKKSNKEWTGDFRAEHIDDLKRIICTTAYVMLQKKCLRYAVPDEETGVDVADIRIEVLNRCSKVINDASWSNYWEVLEDTELTDRGLLEARGEQILGFRSLKSMEFYVGLYLARYLPLEDIDELKQTISKEHWNWAWRFALEMKKEVGAQKDSVLYHAVKLLFARPESATRPTELMYHAWPLLGEAWGGPEPEPGWNVDESRPPLKSGKEILEEFRDGADRALELMAFQKCPPEGWEHPHDRDSHEFFMGSAPDIGHESERPRHRVRMPTFEMQTTTVTREQYRLFDPQLEVKESDCFEKYAKEDHCPVICASWYDAILFACWLGIEYALPTETQWEFSCRAGHDGERDLFSLANKTNVEKISTQQVNFNPTWDAEDSRDDAADNKYRQCTVPVSGNGDSVTDDFVPNAFGFWHMHGNVWEWCQDGYSSDFYLDRIIRQLPQQEIHVAKSATRVQKLEMIETQADKMTFTADLNDSVGSLRVLRGGSWCYLAGNCRSAYRYRISPDIRFNTIGFRLCRMIVSPESSSS</sequence>
<dbReference type="KEGG" id="gaz:Pan241w_58300"/>
<dbReference type="Gene3D" id="3.90.1580.10">
    <property type="entry name" value="paralog of FGE (formylglycine-generating enzyme)"/>
    <property type="match status" value="1"/>
</dbReference>
<dbReference type="Pfam" id="PF03781">
    <property type="entry name" value="FGE-sulfatase"/>
    <property type="match status" value="1"/>
</dbReference>
<feature type="domain" description="NACHT" evidence="2">
    <location>
        <begin position="292"/>
        <end position="455"/>
    </location>
</feature>
<evidence type="ECO:0000259" key="1">
    <source>
        <dbReference type="Pfam" id="PF03781"/>
    </source>
</evidence>
<evidence type="ECO:0000313" key="4">
    <source>
        <dbReference type="Proteomes" id="UP000317171"/>
    </source>
</evidence>
<dbReference type="InterPro" id="IPR005532">
    <property type="entry name" value="SUMF_dom"/>
</dbReference>
<protein>
    <submittedName>
        <fullName evidence="3">Serine/threonine-protein kinase pkn1</fullName>
        <ecNumber evidence="3">2.7.11.1</ecNumber>
    </submittedName>
</protein>
<dbReference type="SUPFAM" id="SSF52540">
    <property type="entry name" value="P-loop containing nucleoside triphosphate hydrolases"/>
    <property type="match status" value="1"/>
</dbReference>
<dbReference type="EMBL" id="CP036269">
    <property type="protein sequence ID" value="QDT45703.1"/>
    <property type="molecule type" value="Genomic_DNA"/>
</dbReference>
<dbReference type="InterPro" id="IPR027417">
    <property type="entry name" value="P-loop_NTPase"/>
</dbReference>
<dbReference type="InterPro" id="IPR051043">
    <property type="entry name" value="Sulfatase_Mod_Factor_Kinase"/>
</dbReference>
<dbReference type="InterPro" id="IPR016187">
    <property type="entry name" value="CTDL_fold"/>
</dbReference>
<dbReference type="EC" id="2.7.11.1" evidence="3"/>
<dbReference type="GO" id="GO:0004674">
    <property type="term" value="F:protein serine/threonine kinase activity"/>
    <property type="evidence" value="ECO:0007669"/>
    <property type="project" value="UniProtKB-EC"/>
</dbReference>
<accession>A0A517RP79</accession>
<dbReference type="Proteomes" id="UP000317171">
    <property type="component" value="Chromosome"/>
</dbReference>
<dbReference type="Gene3D" id="3.40.50.300">
    <property type="entry name" value="P-loop containing nucleotide triphosphate hydrolases"/>
    <property type="match status" value="1"/>
</dbReference>
<dbReference type="RefSeq" id="WP_145222602.1">
    <property type="nucleotide sequence ID" value="NZ_CP036269.1"/>
</dbReference>
<keyword evidence="3" id="KW-0418">Kinase</keyword>
<dbReference type="InterPro" id="IPR007111">
    <property type="entry name" value="NACHT_NTPase"/>
</dbReference>
<dbReference type="PANTHER" id="PTHR23150">
    <property type="entry name" value="SULFATASE MODIFYING FACTOR 1, 2"/>
    <property type="match status" value="1"/>
</dbReference>
<dbReference type="InterPro" id="IPR042095">
    <property type="entry name" value="SUMF_sf"/>
</dbReference>
<dbReference type="OrthoDB" id="272334at2"/>
<keyword evidence="3" id="KW-0808">Transferase</keyword>
<evidence type="ECO:0000259" key="2">
    <source>
        <dbReference type="Pfam" id="PF05729"/>
    </source>
</evidence>